<protein>
    <recommendedName>
        <fullName evidence="3">Lipocalin-like domain-containing protein</fullName>
    </recommendedName>
</protein>
<evidence type="ECO:0000313" key="1">
    <source>
        <dbReference type="EMBL" id="UZD21649.1"/>
    </source>
</evidence>
<dbReference type="EMBL" id="CP110226">
    <property type="protein sequence ID" value="UZD21649.1"/>
    <property type="molecule type" value="Genomic_DNA"/>
</dbReference>
<name>A0ABY6ME33_9BACT</name>
<reference evidence="1" key="1">
    <citation type="submission" date="2022-10" db="EMBL/GenBank/DDBJ databases">
        <title>Algoriphagus sp. a novel bacteria isolate from halophytes salicornia europaea.</title>
        <authorList>
            <person name="Peng Y."/>
            <person name="Jiang L."/>
            <person name="Lee J."/>
        </authorList>
    </citation>
    <scope>NUCLEOTIDE SEQUENCE</scope>
    <source>
        <strain evidence="1">TR-M5</strain>
    </source>
</reference>
<dbReference type="Proteomes" id="UP001163156">
    <property type="component" value="Chromosome"/>
</dbReference>
<sequence>MQRSLIFSLIALIAFSCDFNDQPEPKDQGQTWNLVGYQEMKDGKLEYTSVSDSTFSYSLRTDGTFVKKVGKYTVDGTYETMNADNLTHYIFQFNTSNSVLIHSCEEGMEDYFVNSQGELAGTWDSCNGVKLFLDRQ</sequence>
<proteinExistence type="predicted"/>
<dbReference type="RefSeq" id="WP_264808121.1">
    <property type="nucleotide sequence ID" value="NZ_CP110226.1"/>
</dbReference>
<dbReference type="PROSITE" id="PS51257">
    <property type="entry name" value="PROKAR_LIPOPROTEIN"/>
    <property type="match status" value="1"/>
</dbReference>
<evidence type="ECO:0000313" key="2">
    <source>
        <dbReference type="Proteomes" id="UP001163156"/>
    </source>
</evidence>
<accession>A0ABY6ME33</accession>
<evidence type="ECO:0008006" key="3">
    <source>
        <dbReference type="Google" id="ProtNLM"/>
    </source>
</evidence>
<organism evidence="1 2">
    <name type="scientific">Algoriphagus halophytocola</name>
    <dbReference type="NCBI Taxonomy" id="2991499"/>
    <lineage>
        <taxon>Bacteria</taxon>
        <taxon>Pseudomonadati</taxon>
        <taxon>Bacteroidota</taxon>
        <taxon>Cytophagia</taxon>
        <taxon>Cytophagales</taxon>
        <taxon>Cyclobacteriaceae</taxon>
        <taxon>Algoriphagus</taxon>
    </lineage>
</organism>
<keyword evidence="2" id="KW-1185">Reference proteome</keyword>
<gene>
    <name evidence="1" type="ORF">OM944_13365</name>
</gene>